<name>A0A137PD49_CONC2</name>
<proteinExistence type="predicted"/>
<feature type="chain" id="PRO_5012926880" evidence="1">
    <location>
        <begin position="16"/>
        <end position="286"/>
    </location>
</feature>
<evidence type="ECO:0000313" key="2">
    <source>
        <dbReference type="EMBL" id="KXN72928.1"/>
    </source>
</evidence>
<dbReference type="AlphaFoldDB" id="A0A137PD49"/>
<gene>
    <name evidence="2" type="ORF">CONCODRAFT_168037</name>
</gene>
<evidence type="ECO:0000256" key="1">
    <source>
        <dbReference type="SAM" id="SignalP"/>
    </source>
</evidence>
<feature type="signal peptide" evidence="1">
    <location>
        <begin position="1"/>
        <end position="15"/>
    </location>
</feature>
<keyword evidence="1" id="KW-0732">Signal</keyword>
<sequence length="286" mass="31472">MKVVSLLTFASSLSAQSFIFQLCDYYGEYNQQFCTALQAVQGPKTYPTPPVTPGTLGTPAVNSSNGYLPPSSTLMHNRTSPECTKCTTCGPTNSQCKYGCELTKAGASKELLSYYWALTDKEAPCINSSLQSCQTCGNTTACESCFSDSIEAYKKCYLKQTHLPDNIADSTVECYSKCNLNSTLTNFFECSINCYRDLYAFLQLEVLQPNFTLATQDKSHSTPYNVNQFFNTSFCFNHNSSKHNASDKSNATTTSPGPSHSSALKNSILVYQYGFTLLLIILLNLL</sequence>
<protein>
    <submittedName>
        <fullName evidence="2">Uncharacterized protein</fullName>
    </submittedName>
</protein>
<reference evidence="2 3" key="1">
    <citation type="journal article" date="2015" name="Genome Biol. Evol.">
        <title>Phylogenomic analyses indicate that early fungi evolved digesting cell walls of algal ancestors of land plants.</title>
        <authorList>
            <person name="Chang Y."/>
            <person name="Wang S."/>
            <person name="Sekimoto S."/>
            <person name="Aerts A.L."/>
            <person name="Choi C."/>
            <person name="Clum A."/>
            <person name="LaButti K.M."/>
            <person name="Lindquist E.A."/>
            <person name="Yee Ngan C."/>
            <person name="Ohm R.A."/>
            <person name="Salamov A.A."/>
            <person name="Grigoriev I.V."/>
            <person name="Spatafora J.W."/>
            <person name="Berbee M.L."/>
        </authorList>
    </citation>
    <scope>NUCLEOTIDE SEQUENCE [LARGE SCALE GENOMIC DNA]</scope>
    <source>
        <strain evidence="2 3">NRRL 28638</strain>
    </source>
</reference>
<dbReference type="EMBL" id="KQ964444">
    <property type="protein sequence ID" value="KXN72928.1"/>
    <property type="molecule type" value="Genomic_DNA"/>
</dbReference>
<accession>A0A137PD49</accession>
<dbReference type="Proteomes" id="UP000070444">
    <property type="component" value="Unassembled WGS sequence"/>
</dbReference>
<keyword evidence="3" id="KW-1185">Reference proteome</keyword>
<evidence type="ECO:0000313" key="3">
    <source>
        <dbReference type="Proteomes" id="UP000070444"/>
    </source>
</evidence>
<organism evidence="2 3">
    <name type="scientific">Conidiobolus coronatus (strain ATCC 28846 / CBS 209.66 / NRRL 28638)</name>
    <name type="common">Delacroixia coronata</name>
    <dbReference type="NCBI Taxonomy" id="796925"/>
    <lineage>
        <taxon>Eukaryota</taxon>
        <taxon>Fungi</taxon>
        <taxon>Fungi incertae sedis</taxon>
        <taxon>Zoopagomycota</taxon>
        <taxon>Entomophthoromycotina</taxon>
        <taxon>Entomophthoromycetes</taxon>
        <taxon>Entomophthorales</taxon>
        <taxon>Ancylistaceae</taxon>
        <taxon>Conidiobolus</taxon>
    </lineage>
</organism>